<evidence type="ECO:0000313" key="1">
    <source>
        <dbReference type="EMBL" id="QUR67283.1"/>
    </source>
</evidence>
<dbReference type="AlphaFoldDB" id="A0A975JZ56"/>
<gene>
    <name evidence="1" type="ORF">F6B93_09375</name>
</gene>
<protein>
    <recommendedName>
        <fullName evidence="3">ATP-grasp domain-containing protein</fullName>
    </recommendedName>
</protein>
<dbReference type="KEGG" id="mspg:F6B93_09375"/>
<reference evidence="1" key="1">
    <citation type="submission" date="2019-12" db="EMBL/GenBank/DDBJ databases">
        <title>Mycobacterium spongiae sp. nov.</title>
        <authorList>
            <person name="Stinear T."/>
        </authorList>
    </citation>
    <scope>NUCLEOTIDE SEQUENCE</scope>
    <source>
        <strain evidence="1">FSD4b-SM</strain>
    </source>
</reference>
<evidence type="ECO:0000313" key="2">
    <source>
        <dbReference type="Proteomes" id="UP000682202"/>
    </source>
</evidence>
<accession>A0A975JZ56</accession>
<dbReference type="PANTHER" id="PTHR39217:SF1">
    <property type="entry name" value="GLUTATHIONE SYNTHETASE"/>
    <property type="match status" value="1"/>
</dbReference>
<sequence>MKLARPDIFHPRVVLAGWAQQPAGDGDDAGLVAALRHRGLHARWLSWDDPEASNADLVILRATRDYAGRPDEFLAWTTRVPNLLNARPVVAWNVDRRYLGDLADRGVPTVPGKVYPPGAPLRLSRKAEVFVGPVVGTGTRRCTDRRAAEFAAEVHSTGHSVFVQPSSSAAEDVLIFLGGEPSYAFTRHSNTWRQAQPDFEIWDVGVAALAAAAAQVGVDPGELLYARAHVIGGGRDPRLLELQLVDPSLGWQWLDADTRDLAQRDFALCVESALQRMGLGPFSHRRP</sequence>
<name>A0A975JZ56_9MYCO</name>
<evidence type="ECO:0008006" key="3">
    <source>
        <dbReference type="Google" id="ProtNLM"/>
    </source>
</evidence>
<keyword evidence="2" id="KW-1185">Reference proteome</keyword>
<dbReference type="PANTHER" id="PTHR39217">
    <property type="match status" value="1"/>
</dbReference>
<dbReference type="EMBL" id="CP046600">
    <property type="protein sequence ID" value="QUR67283.1"/>
    <property type="molecule type" value="Genomic_DNA"/>
</dbReference>
<dbReference type="Proteomes" id="UP000682202">
    <property type="component" value="Chromosome"/>
</dbReference>
<dbReference type="RefSeq" id="WP_211698853.1">
    <property type="nucleotide sequence ID" value="NZ_CP046600.1"/>
</dbReference>
<dbReference type="InterPro" id="IPR053191">
    <property type="entry name" value="DcsG_Biosynth_Enzyme"/>
</dbReference>
<proteinExistence type="predicted"/>
<organism evidence="1 2">
    <name type="scientific">Mycobacterium spongiae</name>
    <dbReference type="NCBI Taxonomy" id="886343"/>
    <lineage>
        <taxon>Bacteria</taxon>
        <taxon>Bacillati</taxon>
        <taxon>Actinomycetota</taxon>
        <taxon>Actinomycetes</taxon>
        <taxon>Mycobacteriales</taxon>
        <taxon>Mycobacteriaceae</taxon>
        <taxon>Mycobacterium</taxon>
    </lineage>
</organism>